<proteinExistence type="predicted"/>
<dbReference type="PANTHER" id="PTHR43132">
    <property type="entry name" value="ARSENICAL RESISTANCE OPERON REPRESSOR ARSR-RELATED"/>
    <property type="match status" value="1"/>
</dbReference>
<keyword evidence="6" id="KW-1185">Reference proteome</keyword>
<dbReference type="InterPro" id="IPR051011">
    <property type="entry name" value="Metal_resp_trans_reg"/>
</dbReference>
<evidence type="ECO:0000256" key="3">
    <source>
        <dbReference type="ARBA" id="ARBA00023163"/>
    </source>
</evidence>
<name>A0A7W3LV27_ACTNM</name>
<organism evidence="5 6">
    <name type="scientific">Actinomadura namibiensis</name>
    <dbReference type="NCBI Taxonomy" id="182080"/>
    <lineage>
        <taxon>Bacteria</taxon>
        <taxon>Bacillati</taxon>
        <taxon>Actinomycetota</taxon>
        <taxon>Actinomycetes</taxon>
        <taxon>Streptosporangiales</taxon>
        <taxon>Thermomonosporaceae</taxon>
        <taxon>Actinomadura</taxon>
    </lineage>
</organism>
<dbReference type="GO" id="GO:0003700">
    <property type="term" value="F:DNA-binding transcription factor activity"/>
    <property type="evidence" value="ECO:0007669"/>
    <property type="project" value="InterPro"/>
</dbReference>
<dbReference type="PROSITE" id="PS50987">
    <property type="entry name" value="HTH_ARSR_2"/>
    <property type="match status" value="1"/>
</dbReference>
<dbReference type="InterPro" id="IPR001845">
    <property type="entry name" value="HTH_ArsR_DNA-bd_dom"/>
</dbReference>
<dbReference type="Proteomes" id="UP000572680">
    <property type="component" value="Unassembled WGS sequence"/>
</dbReference>
<evidence type="ECO:0000259" key="4">
    <source>
        <dbReference type="PROSITE" id="PS50987"/>
    </source>
</evidence>
<dbReference type="RefSeq" id="WP_312898199.1">
    <property type="nucleotide sequence ID" value="NZ_BAAALP010000020.1"/>
</dbReference>
<sequence>MATLWALAPSLDATALRSLFGASRAALLGFLGEPLPTVELARRLKVAPSAVSQHLRVLYATGLVTRARGGRHVLYRRSRLGDQLVV</sequence>
<dbReference type="EMBL" id="JACJIA010000010">
    <property type="protein sequence ID" value="MBA8954863.1"/>
    <property type="molecule type" value="Genomic_DNA"/>
</dbReference>
<accession>A0A7W3LV27</accession>
<dbReference type="InterPro" id="IPR036388">
    <property type="entry name" value="WH-like_DNA-bd_sf"/>
</dbReference>
<dbReference type="AlphaFoldDB" id="A0A7W3LV27"/>
<dbReference type="InterPro" id="IPR036390">
    <property type="entry name" value="WH_DNA-bd_sf"/>
</dbReference>
<comment type="caution">
    <text evidence="5">The sequence shown here is derived from an EMBL/GenBank/DDBJ whole genome shotgun (WGS) entry which is preliminary data.</text>
</comment>
<dbReference type="GO" id="GO:0003677">
    <property type="term" value="F:DNA binding"/>
    <property type="evidence" value="ECO:0007669"/>
    <property type="project" value="UniProtKB-KW"/>
</dbReference>
<evidence type="ECO:0000313" key="5">
    <source>
        <dbReference type="EMBL" id="MBA8954863.1"/>
    </source>
</evidence>
<gene>
    <name evidence="5" type="ORF">HNR61_006520</name>
</gene>
<dbReference type="SUPFAM" id="SSF46785">
    <property type="entry name" value="Winged helix' DNA-binding domain"/>
    <property type="match status" value="1"/>
</dbReference>
<evidence type="ECO:0000256" key="1">
    <source>
        <dbReference type="ARBA" id="ARBA00023015"/>
    </source>
</evidence>
<dbReference type="SMART" id="SM00418">
    <property type="entry name" value="HTH_ARSR"/>
    <property type="match status" value="1"/>
</dbReference>
<dbReference type="PANTHER" id="PTHR43132:SF6">
    <property type="entry name" value="HTH-TYPE TRANSCRIPTIONAL REPRESSOR CZRA"/>
    <property type="match status" value="1"/>
</dbReference>
<dbReference type="InterPro" id="IPR011991">
    <property type="entry name" value="ArsR-like_HTH"/>
</dbReference>
<dbReference type="Gene3D" id="1.10.10.10">
    <property type="entry name" value="Winged helix-like DNA-binding domain superfamily/Winged helix DNA-binding domain"/>
    <property type="match status" value="1"/>
</dbReference>
<evidence type="ECO:0000256" key="2">
    <source>
        <dbReference type="ARBA" id="ARBA00023125"/>
    </source>
</evidence>
<keyword evidence="2 5" id="KW-0238">DNA-binding</keyword>
<feature type="domain" description="HTH arsR-type" evidence="4">
    <location>
        <begin position="1"/>
        <end position="86"/>
    </location>
</feature>
<keyword evidence="3" id="KW-0804">Transcription</keyword>
<dbReference type="PRINTS" id="PR00778">
    <property type="entry name" value="HTHARSR"/>
</dbReference>
<protein>
    <submittedName>
        <fullName evidence="5">DNA-binding transcriptional ArsR family regulator</fullName>
    </submittedName>
</protein>
<dbReference type="CDD" id="cd00090">
    <property type="entry name" value="HTH_ARSR"/>
    <property type="match status" value="1"/>
</dbReference>
<keyword evidence="1" id="KW-0805">Transcription regulation</keyword>
<reference evidence="5 6" key="1">
    <citation type="submission" date="2020-08" db="EMBL/GenBank/DDBJ databases">
        <title>Genomic Encyclopedia of Type Strains, Phase IV (KMG-IV): sequencing the most valuable type-strain genomes for metagenomic binning, comparative biology and taxonomic classification.</title>
        <authorList>
            <person name="Goeker M."/>
        </authorList>
    </citation>
    <scope>NUCLEOTIDE SEQUENCE [LARGE SCALE GENOMIC DNA]</scope>
    <source>
        <strain evidence="5 6">DSM 44197</strain>
    </source>
</reference>
<evidence type="ECO:0000313" key="6">
    <source>
        <dbReference type="Proteomes" id="UP000572680"/>
    </source>
</evidence>
<dbReference type="Pfam" id="PF12840">
    <property type="entry name" value="HTH_20"/>
    <property type="match status" value="1"/>
</dbReference>